<keyword evidence="1" id="KW-0472">Membrane</keyword>
<evidence type="ECO:0000256" key="1">
    <source>
        <dbReference type="SAM" id="Phobius"/>
    </source>
</evidence>
<accession>X0YCV2</accession>
<reference evidence="2" key="1">
    <citation type="journal article" date="2014" name="Front. Microbiol.">
        <title>High frequency of phylogenetically diverse reductive dehalogenase-homologous genes in deep subseafloor sedimentary metagenomes.</title>
        <authorList>
            <person name="Kawai M."/>
            <person name="Futagami T."/>
            <person name="Toyoda A."/>
            <person name="Takaki Y."/>
            <person name="Nishi S."/>
            <person name="Hori S."/>
            <person name="Arai W."/>
            <person name="Tsubouchi T."/>
            <person name="Morono Y."/>
            <person name="Uchiyama I."/>
            <person name="Ito T."/>
            <person name="Fujiyama A."/>
            <person name="Inagaki F."/>
            <person name="Takami H."/>
        </authorList>
    </citation>
    <scope>NUCLEOTIDE SEQUENCE</scope>
    <source>
        <strain evidence="2">Expedition CK06-06</strain>
    </source>
</reference>
<gene>
    <name evidence="2" type="ORF">S01H1_76586</name>
</gene>
<evidence type="ECO:0008006" key="3">
    <source>
        <dbReference type="Google" id="ProtNLM"/>
    </source>
</evidence>
<keyword evidence="1" id="KW-1133">Transmembrane helix</keyword>
<keyword evidence="1" id="KW-0812">Transmembrane</keyword>
<feature type="non-terminal residue" evidence="2">
    <location>
        <position position="1"/>
    </location>
</feature>
<organism evidence="2">
    <name type="scientific">marine sediment metagenome</name>
    <dbReference type="NCBI Taxonomy" id="412755"/>
    <lineage>
        <taxon>unclassified sequences</taxon>
        <taxon>metagenomes</taxon>
        <taxon>ecological metagenomes</taxon>
    </lineage>
</organism>
<dbReference type="AlphaFoldDB" id="X0YCV2"/>
<name>X0YCV2_9ZZZZ</name>
<dbReference type="EMBL" id="BARS01051408">
    <property type="protein sequence ID" value="GAG45107.1"/>
    <property type="molecule type" value="Genomic_DNA"/>
</dbReference>
<evidence type="ECO:0000313" key="2">
    <source>
        <dbReference type="EMBL" id="GAG45107.1"/>
    </source>
</evidence>
<feature type="transmembrane region" description="Helical" evidence="1">
    <location>
        <begin position="153"/>
        <end position="178"/>
    </location>
</feature>
<protein>
    <recommendedName>
        <fullName evidence="3">Type II secretion system protein GspF domain-containing protein</fullName>
    </recommendedName>
</protein>
<feature type="non-terminal residue" evidence="2">
    <location>
        <position position="235"/>
    </location>
</feature>
<proteinExistence type="predicted"/>
<feature type="transmembrane region" description="Helical" evidence="1">
    <location>
        <begin position="112"/>
        <end position="133"/>
    </location>
</feature>
<sequence length="235" mass="25920">DYASRQYRNSVRTFNSAIRAVCQHQGAIGKVALAFSRSGPLSGPCYEYARRLMMGEDPIEAAGMARVPLQLRTAIALQSPTPTEKGLQSDLQRADTELALVDTTMMPVYGQFIYLTATALITCVVLGFMGTFVVPTMETMFQEFNATELPFRWLFSAAPAIWILFLLILVAVLVVPLLNRGHLLGFQLPRFIPRMPRLAERKAEILHGLADAIDAGWPIGRGLAIGHSISVHAYE</sequence>
<comment type="caution">
    <text evidence="2">The sequence shown here is derived from an EMBL/GenBank/DDBJ whole genome shotgun (WGS) entry which is preliminary data.</text>
</comment>